<keyword evidence="2" id="KW-1185">Reference proteome</keyword>
<name>A0ABN0JAC9_9GAMM</name>
<proteinExistence type="predicted"/>
<dbReference type="EMBL" id="APOI01000029">
    <property type="protein sequence ID" value="ENU22060.1"/>
    <property type="molecule type" value="Genomic_DNA"/>
</dbReference>
<evidence type="ECO:0008006" key="3">
    <source>
        <dbReference type="Google" id="ProtNLM"/>
    </source>
</evidence>
<protein>
    <recommendedName>
        <fullName evidence="3">Transposase</fullName>
    </recommendedName>
</protein>
<accession>A0ABN0JAC9</accession>
<organism evidence="1 2">
    <name type="scientific">Acinetobacter proteolyticus</name>
    <dbReference type="NCBI Taxonomy" id="1776741"/>
    <lineage>
        <taxon>Bacteria</taxon>
        <taxon>Pseudomonadati</taxon>
        <taxon>Pseudomonadota</taxon>
        <taxon>Gammaproteobacteria</taxon>
        <taxon>Moraxellales</taxon>
        <taxon>Moraxellaceae</taxon>
        <taxon>Acinetobacter</taxon>
    </lineage>
</organism>
<gene>
    <name evidence="1" type="ORF">F993_03335</name>
</gene>
<reference evidence="1 2" key="1">
    <citation type="submission" date="2013-02" db="EMBL/GenBank/DDBJ databases">
        <title>The Genome Sequence of Acinetobacter sp. NIPH 809.</title>
        <authorList>
            <consortium name="The Broad Institute Genome Sequencing Platform"/>
            <consortium name="The Broad Institute Genome Sequencing Center for Infectious Disease"/>
            <person name="Cerqueira G."/>
            <person name="Feldgarden M."/>
            <person name="Courvalin P."/>
            <person name="Perichon B."/>
            <person name="Grillot-Courvalin C."/>
            <person name="Clermont D."/>
            <person name="Rocha E."/>
            <person name="Yoon E.-J."/>
            <person name="Nemec A."/>
            <person name="Walker B."/>
            <person name="Young S.K."/>
            <person name="Zeng Q."/>
            <person name="Gargeya S."/>
            <person name="Fitzgerald M."/>
            <person name="Haas B."/>
            <person name="Abouelleil A."/>
            <person name="Alvarado L."/>
            <person name="Arachchi H.M."/>
            <person name="Berlin A.M."/>
            <person name="Chapman S.B."/>
            <person name="Dewar J."/>
            <person name="Goldberg J."/>
            <person name="Griggs A."/>
            <person name="Gujja S."/>
            <person name="Hansen M."/>
            <person name="Howarth C."/>
            <person name="Imamovic A."/>
            <person name="Larimer J."/>
            <person name="McCowan C."/>
            <person name="Murphy C."/>
            <person name="Neiman D."/>
            <person name="Pearson M."/>
            <person name="Priest M."/>
            <person name="Roberts A."/>
            <person name="Saif S."/>
            <person name="Shea T."/>
            <person name="Sisk P."/>
            <person name="Sykes S."/>
            <person name="Wortman J."/>
            <person name="Nusbaum C."/>
            <person name="Birren B."/>
        </authorList>
    </citation>
    <scope>NUCLEOTIDE SEQUENCE [LARGE SCALE GENOMIC DNA]</scope>
    <source>
        <strain evidence="1 2">NIPH 809</strain>
    </source>
</reference>
<sequence length="137" mass="15918">MAPLNYQFIKLDQHDGVLLFVIYHLSSSFFNLNQPFICYRGWRQGCRLLSNRTGRYGLLNKRFLVTFDLSKVTNASTLETRKSPNDEAVPTASLSKLFLKTLFNGLYQTICINLLNRLGTRQRHCHPHFLLNQIQQV</sequence>
<evidence type="ECO:0000313" key="2">
    <source>
        <dbReference type="Proteomes" id="UP000013034"/>
    </source>
</evidence>
<comment type="caution">
    <text evidence="1">The sequence shown here is derived from an EMBL/GenBank/DDBJ whole genome shotgun (WGS) entry which is preliminary data.</text>
</comment>
<evidence type="ECO:0000313" key="1">
    <source>
        <dbReference type="EMBL" id="ENU22060.1"/>
    </source>
</evidence>
<dbReference type="Proteomes" id="UP000013034">
    <property type="component" value="Unassembled WGS sequence"/>
</dbReference>